<dbReference type="PANTHER" id="PTHR45863:SF14">
    <property type="entry name" value="SERINE_THREONINE-PROTEIN KINASE BSK11"/>
    <property type="match status" value="1"/>
</dbReference>
<gene>
    <name evidence="1" type="ORF">SLEP1_g1918</name>
</gene>
<comment type="caution">
    <text evidence="1">The sequence shown here is derived from an EMBL/GenBank/DDBJ whole genome shotgun (WGS) entry which is preliminary data.</text>
</comment>
<accession>A0AAV5HMJ5</accession>
<protein>
    <submittedName>
        <fullName evidence="1">Uncharacterized protein</fullName>
    </submittedName>
</protein>
<keyword evidence="2" id="KW-1185">Reference proteome</keyword>
<evidence type="ECO:0000313" key="1">
    <source>
        <dbReference type="EMBL" id="GKU87526.1"/>
    </source>
</evidence>
<dbReference type="GO" id="GO:0004672">
    <property type="term" value="F:protein kinase activity"/>
    <property type="evidence" value="ECO:0007669"/>
    <property type="project" value="InterPro"/>
</dbReference>
<dbReference type="AlphaFoldDB" id="A0AAV5HMJ5"/>
<reference evidence="1 2" key="1">
    <citation type="journal article" date="2021" name="Commun. Biol.">
        <title>The genome of Shorea leprosula (Dipterocarpaceae) highlights the ecological relevance of drought in aseasonal tropical rainforests.</title>
        <authorList>
            <person name="Ng K.K.S."/>
            <person name="Kobayashi M.J."/>
            <person name="Fawcett J.A."/>
            <person name="Hatakeyama M."/>
            <person name="Paape T."/>
            <person name="Ng C.H."/>
            <person name="Ang C.C."/>
            <person name="Tnah L.H."/>
            <person name="Lee C.T."/>
            <person name="Nishiyama T."/>
            <person name="Sese J."/>
            <person name="O'Brien M.J."/>
            <person name="Copetti D."/>
            <person name="Mohd Noor M.I."/>
            <person name="Ong R.C."/>
            <person name="Putra M."/>
            <person name="Sireger I.Z."/>
            <person name="Indrioko S."/>
            <person name="Kosugi Y."/>
            <person name="Izuno A."/>
            <person name="Isagi Y."/>
            <person name="Lee S.L."/>
            <person name="Shimizu K.K."/>
        </authorList>
    </citation>
    <scope>NUCLEOTIDE SEQUENCE [LARGE SCALE GENOMIC DNA]</scope>
    <source>
        <strain evidence="1">214</strain>
    </source>
</reference>
<name>A0AAV5HMJ5_9ROSI</name>
<proteinExistence type="predicted"/>
<dbReference type="GO" id="GO:0009742">
    <property type="term" value="P:brassinosteroid mediated signaling pathway"/>
    <property type="evidence" value="ECO:0007669"/>
    <property type="project" value="InterPro"/>
</dbReference>
<evidence type="ECO:0000313" key="2">
    <source>
        <dbReference type="Proteomes" id="UP001054252"/>
    </source>
</evidence>
<dbReference type="EMBL" id="BPVZ01000002">
    <property type="protein sequence ID" value="GKU87526.1"/>
    <property type="molecule type" value="Genomic_DNA"/>
</dbReference>
<dbReference type="InterPro" id="IPR045845">
    <property type="entry name" value="BSK"/>
</dbReference>
<dbReference type="Gene3D" id="3.30.200.20">
    <property type="entry name" value="Phosphorylase Kinase, domain 1"/>
    <property type="match status" value="1"/>
</dbReference>
<sequence>MEGISDFMKLKAATNNFNTDFIVSKSGKKASNVVYKGWLQNSNNRGWIAINKFSKLAWPDPKQFVDEA</sequence>
<organism evidence="1 2">
    <name type="scientific">Rubroshorea leprosula</name>
    <dbReference type="NCBI Taxonomy" id="152421"/>
    <lineage>
        <taxon>Eukaryota</taxon>
        <taxon>Viridiplantae</taxon>
        <taxon>Streptophyta</taxon>
        <taxon>Embryophyta</taxon>
        <taxon>Tracheophyta</taxon>
        <taxon>Spermatophyta</taxon>
        <taxon>Magnoliopsida</taxon>
        <taxon>eudicotyledons</taxon>
        <taxon>Gunneridae</taxon>
        <taxon>Pentapetalae</taxon>
        <taxon>rosids</taxon>
        <taxon>malvids</taxon>
        <taxon>Malvales</taxon>
        <taxon>Dipterocarpaceae</taxon>
        <taxon>Rubroshorea</taxon>
    </lineage>
</organism>
<dbReference type="PANTHER" id="PTHR45863">
    <property type="entry name" value="SERINE/THREONINE-PROTEIN KINASE BSK5"/>
    <property type="match status" value="1"/>
</dbReference>
<dbReference type="GO" id="GO:0005524">
    <property type="term" value="F:ATP binding"/>
    <property type="evidence" value="ECO:0007669"/>
    <property type="project" value="UniProtKB-KW"/>
</dbReference>
<dbReference type="GO" id="GO:0012505">
    <property type="term" value="C:endomembrane system"/>
    <property type="evidence" value="ECO:0007669"/>
    <property type="project" value="UniProtKB-SubCell"/>
</dbReference>
<dbReference type="Proteomes" id="UP001054252">
    <property type="component" value="Unassembled WGS sequence"/>
</dbReference>